<sequence length="371" mass="39056">MVRWAATALVVAGTIAWTLSDFLLGLTGALAGLLLGLAAAQGGLALGAVLFGLRITNVIIGVGSEVKAWTSPTRRVVLRSIPVLATIGLSGRKPGVRRRTVLTGVFAAVLGAAVAAATWLTVGTAFGKGLALATTACFLVQLVPVEKPAYVSIGWFAFSLPRLTGRRVAELEARPRVMAGMDAYHRGDLDEAERIHEDLAREHPDLLTVVGLEVATRCAREKYLEALQTVIALNGREDLGERELAFVLATTAGVAVYAVEAGQFPAEVGLETARSMLGNAYRAGYPKSRSNGTLAIMALLEGDTATARQLAGYAAEASESGTDRADDLVTIARAWMADGDNAKARELVTEAHELAGWSPRVAATRARLQIS</sequence>
<proteinExistence type="predicted"/>
<gene>
    <name evidence="2" type="ORF">SAMN05421507_101887</name>
</gene>
<evidence type="ECO:0000313" key="3">
    <source>
        <dbReference type="Proteomes" id="UP000199691"/>
    </source>
</evidence>
<feature type="transmembrane region" description="Helical" evidence="1">
    <location>
        <begin position="30"/>
        <end position="53"/>
    </location>
</feature>
<evidence type="ECO:0000313" key="2">
    <source>
        <dbReference type="EMBL" id="SDN97225.1"/>
    </source>
</evidence>
<keyword evidence="3" id="KW-1185">Reference proteome</keyword>
<protein>
    <recommendedName>
        <fullName evidence="4">Tetratricopeptide repeat-containing protein</fullName>
    </recommendedName>
</protein>
<evidence type="ECO:0000256" key="1">
    <source>
        <dbReference type="SAM" id="Phobius"/>
    </source>
</evidence>
<dbReference type="Proteomes" id="UP000199691">
    <property type="component" value="Unassembled WGS sequence"/>
</dbReference>
<reference evidence="3" key="1">
    <citation type="submission" date="2016-10" db="EMBL/GenBank/DDBJ databases">
        <authorList>
            <person name="Varghese N."/>
            <person name="Submissions S."/>
        </authorList>
    </citation>
    <scope>NUCLEOTIDE SEQUENCE [LARGE SCALE GENOMIC DNA]</scope>
    <source>
        <strain evidence="3">CGMCC 4.6609</strain>
    </source>
</reference>
<organism evidence="2 3">
    <name type="scientific">Lentzea jiangxiensis</name>
    <dbReference type="NCBI Taxonomy" id="641025"/>
    <lineage>
        <taxon>Bacteria</taxon>
        <taxon>Bacillati</taxon>
        <taxon>Actinomycetota</taxon>
        <taxon>Actinomycetes</taxon>
        <taxon>Pseudonocardiales</taxon>
        <taxon>Pseudonocardiaceae</taxon>
        <taxon>Lentzea</taxon>
    </lineage>
</organism>
<feature type="transmembrane region" description="Helical" evidence="1">
    <location>
        <begin position="101"/>
        <end position="120"/>
    </location>
</feature>
<evidence type="ECO:0008006" key="4">
    <source>
        <dbReference type="Google" id="ProtNLM"/>
    </source>
</evidence>
<dbReference type="AlphaFoldDB" id="A0A1H0FRG4"/>
<dbReference type="STRING" id="641025.SAMN05421507_101887"/>
<dbReference type="EMBL" id="FNIX01000001">
    <property type="protein sequence ID" value="SDN97225.1"/>
    <property type="molecule type" value="Genomic_DNA"/>
</dbReference>
<keyword evidence="1" id="KW-0472">Membrane</keyword>
<accession>A0A1H0FRG4</accession>
<keyword evidence="1" id="KW-1133">Transmembrane helix</keyword>
<keyword evidence="1" id="KW-0812">Transmembrane</keyword>
<name>A0A1H0FRG4_9PSEU</name>